<accession>A0A6N7IQI7</accession>
<keyword evidence="2" id="KW-0326">Glycosidase</keyword>
<dbReference type="Proteomes" id="UP000441717">
    <property type="component" value="Unassembled WGS sequence"/>
</dbReference>
<dbReference type="Gene3D" id="3.20.20.80">
    <property type="entry name" value="Glycosidases"/>
    <property type="match status" value="1"/>
</dbReference>
<keyword evidence="1 4" id="KW-0378">Hydrolase</keyword>
<dbReference type="GO" id="GO:0016798">
    <property type="term" value="F:hydrolase activity, acting on glycosyl bonds"/>
    <property type="evidence" value="ECO:0007669"/>
    <property type="project" value="UniProtKB-KW"/>
</dbReference>
<dbReference type="PROSITE" id="PS51910">
    <property type="entry name" value="GH18_2"/>
    <property type="match status" value="1"/>
</dbReference>
<dbReference type="SUPFAM" id="SSF51445">
    <property type="entry name" value="(Trans)glycosidases"/>
    <property type="match status" value="1"/>
</dbReference>
<gene>
    <name evidence="4" type="ORF">GFC01_07830</name>
</gene>
<keyword evidence="5" id="KW-1185">Reference proteome</keyword>
<evidence type="ECO:0000313" key="5">
    <source>
        <dbReference type="Proteomes" id="UP000441717"/>
    </source>
</evidence>
<dbReference type="PANTHER" id="PTHR46066:SF2">
    <property type="entry name" value="CHITINASE DOMAIN-CONTAINING PROTEIN 1"/>
    <property type="match status" value="1"/>
</dbReference>
<sequence length="322" mass="37116">MNRWRYPGSFENNWYYVTDPPGFTGLQAHGRQITFLIPFWYGVTREGGLADQSDPRSLNLIRRLNLPVLAIIHNYASPQYRSLIHVLLTDDELRRTLINSIADMLRRTGYAGINIDFEFVPPEDRPFLTRFMTDLYRVLKPEGFLTTISVPAELEDNPRHPFSGAFSYPQLGAVSDQVYLLAYDEHFATPGPVASIGFVQRVLTYALTVIPREKIRLGMAVYGYDWAEEAPLPETLSYQQAVDRAAEHGVSPVYDQQAQEWTYTYREDGVGHTVWFEDARSFAAKMALVRREKLPGIGVWRLGLEDPRIWALIHRRKIFWKT</sequence>
<feature type="domain" description="GH18" evidence="3">
    <location>
        <begin position="10"/>
        <end position="322"/>
    </location>
</feature>
<name>A0A6N7IQI7_9FIRM</name>
<dbReference type="InterPro" id="IPR001223">
    <property type="entry name" value="Glyco_hydro18_cat"/>
</dbReference>
<dbReference type="InterPro" id="IPR029070">
    <property type="entry name" value="Chitinase_insertion_sf"/>
</dbReference>
<reference evidence="4 5" key="1">
    <citation type="submission" date="2019-10" db="EMBL/GenBank/DDBJ databases">
        <title>Comparative genomics of sulfur disproportionating microorganisms.</title>
        <authorList>
            <person name="Ward L.M."/>
            <person name="Bertran E."/>
            <person name="Johnston D."/>
        </authorList>
    </citation>
    <scope>NUCLEOTIDE SEQUENCE [LARGE SCALE GENOMIC DNA]</scope>
    <source>
        <strain evidence="4 5">DSM 14055</strain>
    </source>
</reference>
<dbReference type="Pfam" id="PF00704">
    <property type="entry name" value="Glyco_hydro_18"/>
    <property type="match status" value="1"/>
</dbReference>
<dbReference type="GO" id="GO:0005975">
    <property type="term" value="P:carbohydrate metabolic process"/>
    <property type="evidence" value="ECO:0007669"/>
    <property type="project" value="InterPro"/>
</dbReference>
<organism evidence="4 5">
    <name type="scientific">Desulfofundulus thermobenzoicus</name>
    <dbReference type="NCBI Taxonomy" id="29376"/>
    <lineage>
        <taxon>Bacteria</taxon>
        <taxon>Bacillati</taxon>
        <taxon>Bacillota</taxon>
        <taxon>Clostridia</taxon>
        <taxon>Eubacteriales</taxon>
        <taxon>Peptococcaceae</taxon>
        <taxon>Desulfofundulus</taxon>
    </lineage>
</organism>
<protein>
    <submittedName>
        <fullName evidence="4">Glycoside hydrolase</fullName>
    </submittedName>
</protein>
<dbReference type="AlphaFoldDB" id="A0A6N7IQI7"/>
<dbReference type="PANTHER" id="PTHR46066">
    <property type="entry name" value="CHITINASE DOMAIN-CONTAINING PROTEIN 1 FAMILY MEMBER"/>
    <property type="match status" value="1"/>
</dbReference>
<dbReference type="RefSeq" id="WP_341473834.1">
    <property type="nucleotide sequence ID" value="NZ_WHYR01000017.1"/>
</dbReference>
<evidence type="ECO:0000256" key="1">
    <source>
        <dbReference type="ARBA" id="ARBA00022801"/>
    </source>
</evidence>
<dbReference type="Gene3D" id="3.10.50.10">
    <property type="match status" value="1"/>
</dbReference>
<dbReference type="SMART" id="SM00636">
    <property type="entry name" value="Glyco_18"/>
    <property type="match status" value="1"/>
</dbReference>
<evidence type="ECO:0000256" key="2">
    <source>
        <dbReference type="ARBA" id="ARBA00023295"/>
    </source>
</evidence>
<dbReference type="InterPro" id="IPR041704">
    <property type="entry name" value="CFLE_GH18"/>
</dbReference>
<dbReference type="GO" id="GO:0008061">
    <property type="term" value="F:chitin binding"/>
    <property type="evidence" value="ECO:0007669"/>
    <property type="project" value="InterPro"/>
</dbReference>
<dbReference type="CDD" id="cd02874">
    <property type="entry name" value="GH18_CFLE_spore_hydrolase"/>
    <property type="match status" value="1"/>
</dbReference>
<dbReference type="InterPro" id="IPR011583">
    <property type="entry name" value="Chitinase_II/V-like_cat"/>
</dbReference>
<evidence type="ECO:0000259" key="3">
    <source>
        <dbReference type="PROSITE" id="PS51910"/>
    </source>
</evidence>
<dbReference type="EMBL" id="WHYR01000017">
    <property type="protein sequence ID" value="MQL52181.1"/>
    <property type="molecule type" value="Genomic_DNA"/>
</dbReference>
<comment type="caution">
    <text evidence="4">The sequence shown here is derived from an EMBL/GenBank/DDBJ whole genome shotgun (WGS) entry which is preliminary data.</text>
</comment>
<evidence type="ECO:0000313" key="4">
    <source>
        <dbReference type="EMBL" id="MQL52181.1"/>
    </source>
</evidence>
<dbReference type="InterPro" id="IPR017853">
    <property type="entry name" value="GH"/>
</dbReference>
<proteinExistence type="predicted"/>